<evidence type="ECO:0000313" key="1">
    <source>
        <dbReference type="EMBL" id="GMA19029.1"/>
    </source>
</evidence>
<accession>A0ABQ6HKN1</accession>
<sequence>MTWSVGAAGGTGAVAVYALLTRWPPGGVERWTRTSHAGRSVTLLEGPAYALGALGGLAWAATTSGRPRGSGSVGAGTVVAGAAAVTGAAVVGALDDLAGATDVKGLRGHLGALREGRVTTGSTKIAVLGLTGLVTTLLVDRAGARLLGTLVGTALVAGSANLVNLFDLRPGRALKVTLGAAGLLAAGGDAGPVQPEATRALALAAAGPAVALLPEDLAGRAMLGDTGANAAGALLGTALLTRLGPRGRLGALAVVSALVLASERVSFTRVIEATPVLRELDRLGRS</sequence>
<evidence type="ECO:0000313" key="2">
    <source>
        <dbReference type="Proteomes" id="UP001157109"/>
    </source>
</evidence>
<name>A0ABQ6HKN1_9MICO</name>
<evidence type="ECO:0008006" key="3">
    <source>
        <dbReference type="Google" id="ProtNLM"/>
    </source>
</evidence>
<organism evidence="1 2">
    <name type="scientific">Arsenicicoccus piscis</name>
    <dbReference type="NCBI Taxonomy" id="673954"/>
    <lineage>
        <taxon>Bacteria</taxon>
        <taxon>Bacillati</taxon>
        <taxon>Actinomycetota</taxon>
        <taxon>Actinomycetes</taxon>
        <taxon>Micrococcales</taxon>
        <taxon>Intrasporangiaceae</taxon>
        <taxon>Arsenicicoccus</taxon>
    </lineage>
</organism>
<dbReference type="EMBL" id="BSUJ01000001">
    <property type="protein sequence ID" value="GMA19029.1"/>
    <property type="molecule type" value="Genomic_DNA"/>
</dbReference>
<reference evidence="2" key="1">
    <citation type="journal article" date="2019" name="Int. J. Syst. Evol. Microbiol.">
        <title>The Global Catalogue of Microorganisms (GCM) 10K type strain sequencing project: providing services to taxonomists for standard genome sequencing and annotation.</title>
        <authorList>
            <consortium name="The Broad Institute Genomics Platform"/>
            <consortium name="The Broad Institute Genome Sequencing Center for Infectious Disease"/>
            <person name="Wu L."/>
            <person name="Ma J."/>
        </authorList>
    </citation>
    <scope>NUCLEOTIDE SEQUENCE [LARGE SCALE GENOMIC DNA]</scope>
    <source>
        <strain evidence="2">NBRC 105830</strain>
    </source>
</reference>
<keyword evidence="2" id="KW-1185">Reference proteome</keyword>
<gene>
    <name evidence="1" type="ORF">GCM10025862_10500</name>
</gene>
<comment type="caution">
    <text evidence="1">The sequence shown here is derived from an EMBL/GenBank/DDBJ whole genome shotgun (WGS) entry which is preliminary data.</text>
</comment>
<dbReference type="Proteomes" id="UP001157109">
    <property type="component" value="Unassembled WGS sequence"/>
</dbReference>
<proteinExistence type="predicted"/>
<dbReference type="RefSeq" id="WP_241442542.1">
    <property type="nucleotide sequence ID" value="NZ_BSUJ01000001.1"/>
</dbReference>
<protein>
    <recommendedName>
        <fullName evidence="3">Glycosyl transferase family 4</fullName>
    </recommendedName>
</protein>